<evidence type="ECO:0000256" key="4">
    <source>
        <dbReference type="HAMAP-Rule" id="MF_00508"/>
    </source>
</evidence>
<keyword evidence="7" id="KW-1185">Reference proteome</keyword>
<dbReference type="InterPro" id="IPR001848">
    <property type="entry name" value="Ribosomal_uS10"/>
</dbReference>
<evidence type="ECO:0000256" key="1">
    <source>
        <dbReference type="ARBA" id="ARBA00007102"/>
    </source>
</evidence>
<proteinExistence type="inferred from homology"/>
<comment type="similarity">
    <text evidence="1 4">Belongs to the universal ribosomal protein uS10 family.</text>
</comment>
<comment type="subunit">
    <text evidence="4">Part of the 30S ribosomal subunit.</text>
</comment>
<evidence type="ECO:0000256" key="2">
    <source>
        <dbReference type="ARBA" id="ARBA00022980"/>
    </source>
</evidence>
<dbReference type="GO" id="GO:0006412">
    <property type="term" value="P:translation"/>
    <property type="evidence" value="ECO:0007669"/>
    <property type="project" value="UniProtKB-UniRule"/>
</dbReference>
<dbReference type="InterPro" id="IPR027486">
    <property type="entry name" value="Ribosomal_uS10_dom"/>
</dbReference>
<dbReference type="Proteomes" id="UP000289952">
    <property type="component" value="Chromosome"/>
</dbReference>
<reference evidence="6 7" key="1">
    <citation type="submission" date="2019-01" db="EMBL/GenBank/DDBJ databases">
        <authorList>
            <consortium name="Pathogen Informatics"/>
        </authorList>
    </citation>
    <scope>NUCLEOTIDE SEQUENCE [LARGE SCALE GENOMIC DNA]</scope>
    <source>
        <strain evidence="6 7">NCTC10118</strain>
    </source>
</reference>
<dbReference type="Pfam" id="PF00338">
    <property type="entry name" value="Ribosomal_S10"/>
    <property type="match status" value="1"/>
</dbReference>
<sequence length="102" mass="11332">MSKLSIKVKGFDHATVDQAAKKIYLAAKEDGLKVSGPVPLPTKYQEITILRSVHVNKKSREQFEGKTHQRLIVIFDATAKTVDKLQRLELPAGVGIHVKEAK</sequence>
<dbReference type="HAMAP" id="MF_00508">
    <property type="entry name" value="Ribosomal_uS10"/>
    <property type="match status" value="1"/>
</dbReference>
<keyword evidence="3 4" id="KW-0687">Ribonucleoprotein</keyword>
<dbReference type="AlphaFoldDB" id="A0A449AD86"/>
<dbReference type="InterPro" id="IPR036838">
    <property type="entry name" value="Ribosomal_uS10_dom_sf"/>
</dbReference>
<comment type="function">
    <text evidence="4">Involved in the binding of tRNA to the ribosomes.</text>
</comment>
<gene>
    <name evidence="6" type="primary">MCYN0175</name>
    <name evidence="4" type="synonym">rpsJ</name>
    <name evidence="6" type="ORF">NCTC10118_00232</name>
</gene>
<dbReference type="GO" id="GO:1990904">
    <property type="term" value="C:ribonucleoprotein complex"/>
    <property type="evidence" value="ECO:0007669"/>
    <property type="project" value="UniProtKB-KW"/>
</dbReference>
<dbReference type="InterPro" id="IPR018268">
    <property type="entry name" value="Ribosomal_uS10_CS"/>
</dbReference>
<accession>A0A449AD86</accession>
<dbReference type="GO" id="GO:0005840">
    <property type="term" value="C:ribosome"/>
    <property type="evidence" value="ECO:0007669"/>
    <property type="project" value="UniProtKB-KW"/>
</dbReference>
<dbReference type="PANTHER" id="PTHR11700">
    <property type="entry name" value="30S RIBOSOMAL PROTEIN S10 FAMILY MEMBER"/>
    <property type="match status" value="1"/>
</dbReference>
<evidence type="ECO:0000313" key="6">
    <source>
        <dbReference type="EMBL" id="VEU62979.1"/>
    </source>
</evidence>
<keyword evidence="2 4" id="KW-0689">Ribosomal protein</keyword>
<dbReference type="PRINTS" id="PR00971">
    <property type="entry name" value="RIBOSOMALS10"/>
</dbReference>
<dbReference type="OrthoDB" id="9804464at2"/>
<dbReference type="NCBIfam" id="NF001861">
    <property type="entry name" value="PRK00596.1"/>
    <property type="match status" value="1"/>
</dbReference>
<dbReference type="GO" id="GO:0003735">
    <property type="term" value="F:structural constituent of ribosome"/>
    <property type="evidence" value="ECO:0007669"/>
    <property type="project" value="InterPro"/>
</dbReference>
<dbReference type="PROSITE" id="PS00361">
    <property type="entry name" value="RIBOSOMAL_S10"/>
    <property type="match status" value="1"/>
</dbReference>
<name>A0A449AD86_9BACT</name>
<organism evidence="6 7">
    <name type="scientific">Mycoplasmopsis bovirhinis</name>
    <dbReference type="NCBI Taxonomy" id="29553"/>
    <lineage>
        <taxon>Bacteria</taxon>
        <taxon>Bacillati</taxon>
        <taxon>Mycoplasmatota</taxon>
        <taxon>Mycoplasmoidales</taxon>
        <taxon>Metamycoplasmataceae</taxon>
        <taxon>Mycoplasmopsis</taxon>
    </lineage>
</organism>
<evidence type="ECO:0000256" key="3">
    <source>
        <dbReference type="ARBA" id="ARBA00023274"/>
    </source>
</evidence>
<evidence type="ECO:0000313" key="7">
    <source>
        <dbReference type="Proteomes" id="UP000289952"/>
    </source>
</evidence>
<dbReference type="NCBIfam" id="TIGR01049">
    <property type="entry name" value="rpsJ_bact"/>
    <property type="match status" value="1"/>
</dbReference>
<dbReference type="EMBL" id="LR214972">
    <property type="protein sequence ID" value="VEU62979.1"/>
    <property type="molecule type" value="Genomic_DNA"/>
</dbReference>
<dbReference type="Gene3D" id="3.30.70.600">
    <property type="entry name" value="Ribosomal protein S10 domain"/>
    <property type="match status" value="1"/>
</dbReference>
<dbReference type="SMART" id="SM01403">
    <property type="entry name" value="Ribosomal_S10"/>
    <property type="match status" value="1"/>
</dbReference>
<dbReference type="GO" id="GO:0000049">
    <property type="term" value="F:tRNA binding"/>
    <property type="evidence" value="ECO:0007669"/>
    <property type="project" value="UniProtKB-UniRule"/>
</dbReference>
<dbReference type="RefSeq" id="WP_129621166.1">
    <property type="nucleotide sequence ID" value="NZ_LR214972.1"/>
</dbReference>
<protein>
    <recommendedName>
        <fullName evidence="4">Small ribosomal subunit protein uS10</fullName>
    </recommendedName>
</protein>
<dbReference type="FunFam" id="3.30.70.600:FF:000003">
    <property type="entry name" value="30S ribosomal protein S10"/>
    <property type="match status" value="1"/>
</dbReference>
<feature type="domain" description="Small ribosomal subunit protein uS10" evidence="5">
    <location>
        <begin position="5"/>
        <end position="99"/>
    </location>
</feature>
<dbReference type="SUPFAM" id="SSF54999">
    <property type="entry name" value="Ribosomal protein S10"/>
    <property type="match status" value="1"/>
</dbReference>
<evidence type="ECO:0000259" key="5">
    <source>
        <dbReference type="SMART" id="SM01403"/>
    </source>
</evidence>